<sequence length="238" mass="26493">MKTNNTSKLTIRRAGDRGHAEHGWLDSWHTFSFADYYDPAQMGYRSLRVINEDIIAPGQGFGMHPHESMEIFTYLIAGELEHQDSMGHGRTIKAGEFQYMSAGDGVLHAERNPGSEAAHLLQIWLTPKQAGGEPRYADLKPAERKSNEPLTLLASATGRDGSLQIRQHADISLGKLSAGALWQHPAHNDRPHLWLQMIQGRVQLAGQTLQAGDAVAIDHSPLRLRADEESEFLLFELE</sequence>
<feature type="domain" description="Quercetin 2,3-dioxygenase C-terminal cupin" evidence="5">
    <location>
        <begin position="152"/>
        <end position="237"/>
    </location>
</feature>
<dbReference type="Proteomes" id="UP000634206">
    <property type="component" value="Unassembled WGS sequence"/>
</dbReference>
<feature type="binding site" evidence="2">
    <location>
        <position position="66"/>
    </location>
    <ligand>
        <name>Fe cation</name>
        <dbReference type="ChEBI" id="CHEBI:24875"/>
    </ligand>
</feature>
<gene>
    <name evidence="6" type="ORF">JIN83_06140</name>
</gene>
<dbReference type="SUPFAM" id="SSF51182">
    <property type="entry name" value="RmlC-like cupins"/>
    <property type="match status" value="1"/>
</dbReference>
<feature type="binding site" evidence="2">
    <location>
        <position position="108"/>
    </location>
    <ligand>
        <name>Fe cation</name>
        <dbReference type="ChEBI" id="CHEBI:24875"/>
    </ligand>
</feature>
<dbReference type="AlphaFoldDB" id="A0AAE2SDG6"/>
<feature type="binding site" evidence="2">
    <location>
        <position position="64"/>
    </location>
    <ligand>
        <name>Fe cation</name>
        <dbReference type="ChEBI" id="CHEBI:24875"/>
    </ligand>
</feature>
<dbReference type="Pfam" id="PF02678">
    <property type="entry name" value="Pirin"/>
    <property type="match status" value="1"/>
</dbReference>
<dbReference type="EMBL" id="JAENIG010000003">
    <property type="protein sequence ID" value="MBK1854530.1"/>
    <property type="molecule type" value="Genomic_DNA"/>
</dbReference>
<evidence type="ECO:0000259" key="4">
    <source>
        <dbReference type="Pfam" id="PF02678"/>
    </source>
</evidence>
<dbReference type="CDD" id="cd02910">
    <property type="entry name" value="cupin_Yhhw_N"/>
    <property type="match status" value="1"/>
</dbReference>
<feature type="binding site" evidence="2">
    <location>
        <position position="110"/>
    </location>
    <ligand>
        <name>Fe cation</name>
        <dbReference type="ChEBI" id="CHEBI:24875"/>
    </ligand>
</feature>
<dbReference type="PANTHER" id="PTHR43212:SF3">
    <property type="entry name" value="QUERCETIN 2,3-DIOXYGENASE"/>
    <property type="match status" value="1"/>
</dbReference>
<protein>
    <submittedName>
        <fullName evidence="6">Pirin family protein</fullName>
    </submittedName>
</protein>
<keyword evidence="7" id="KW-1185">Reference proteome</keyword>
<keyword evidence="2" id="KW-0479">Metal-binding</keyword>
<evidence type="ECO:0000259" key="5">
    <source>
        <dbReference type="Pfam" id="PF17954"/>
    </source>
</evidence>
<dbReference type="GO" id="GO:0046872">
    <property type="term" value="F:metal ion binding"/>
    <property type="evidence" value="ECO:0007669"/>
    <property type="project" value="UniProtKB-KW"/>
</dbReference>
<proteinExistence type="inferred from homology"/>
<dbReference type="InterPro" id="IPR041602">
    <property type="entry name" value="Quercetinase_C"/>
</dbReference>
<dbReference type="Pfam" id="PF17954">
    <property type="entry name" value="Pirin_C_2"/>
    <property type="match status" value="1"/>
</dbReference>
<evidence type="ECO:0000256" key="1">
    <source>
        <dbReference type="ARBA" id="ARBA00008416"/>
    </source>
</evidence>
<dbReference type="PANTHER" id="PTHR43212">
    <property type="entry name" value="QUERCETIN 2,3-DIOXYGENASE"/>
    <property type="match status" value="1"/>
</dbReference>
<dbReference type="InterPro" id="IPR011051">
    <property type="entry name" value="RmlC_Cupin_sf"/>
</dbReference>
<reference evidence="6" key="1">
    <citation type="submission" date="2021-01" db="EMBL/GenBank/DDBJ databases">
        <title>Modified the classification status of verrucomicrobia.</title>
        <authorList>
            <person name="Feng X."/>
        </authorList>
    </citation>
    <scope>NUCLEOTIDE SEQUENCE</scope>
    <source>
        <strain evidence="6">5K15</strain>
    </source>
</reference>
<dbReference type="InterPro" id="IPR012093">
    <property type="entry name" value="Pirin"/>
</dbReference>
<evidence type="ECO:0000256" key="3">
    <source>
        <dbReference type="RuleBase" id="RU003457"/>
    </source>
</evidence>
<name>A0AAE2SDG6_9BACT</name>
<organism evidence="6 7">
    <name type="scientific">Oceaniferula flava</name>
    <dbReference type="NCBI Taxonomy" id="2800421"/>
    <lineage>
        <taxon>Bacteria</taxon>
        <taxon>Pseudomonadati</taxon>
        <taxon>Verrucomicrobiota</taxon>
        <taxon>Verrucomicrobiia</taxon>
        <taxon>Verrucomicrobiales</taxon>
        <taxon>Verrucomicrobiaceae</taxon>
        <taxon>Oceaniferula</taxon>
    </lineage>
</organism>
<keyword evidence="2" id="KW-0408">Iron</keyword>
<dbReference type="InterPro" id="IPR003829">
    <property type="entry name" value="Pirin_N_dom"/>
</dbReference>
<evidence type="ECO:0000313" key="7">
    <source>
        <dbReference type="Proteomes" id="UP000634206"/>
    </source>
</evidence>
<dbReference type="Gene3D" id="2.60.120.10">
    <property type="entry name" value="Jelly Rolls"/>
    <property type="match status" value="2"/>
</dbReference>
<dbReference type="PIRSF" id="PIRSF006232">
    <property type="entry name" value="Pirin"/>
    <property type="match status" value="1"/>
</dbReference>
<evidence type="ECO:0000256" key="2">
    <source>
        <dbReference type="PIRSR" id="PIRSR006232-1"/>
    </source>
</evidence>
<accession>A0AAE2SDG6</accession>
<comment type="similarity">
    <text evidence="1 3">Belongs to the pirin family.</text>
</comment>
<feature type="domain" description="Pirin N-terminal" evidence="4">
    <location>
        <begin position="19"/>
        <end position="125"/>
    </location>
</feature>
<dbReference type="RefSeq" id="WP_309489137.1">
    <property type="nucleotide sequence ID" value="NZ_JAENIG010000003.1"/>
</dbReference>
<evidence type="ECO:0000313" key="6">
    <source>
        <dbReference type="EMBL" id="MBK1854530.1"/>
    </source>
</evidence>
<comment type="cofactor">
    <cofactor evidence="2">
        <name>Fe cation</name>
        <dbReference type="ChEBI" id="CHEBI:24875"/>
    </cofactor>
    <text evidence="2">Binds 1 Fe cation per subunit.</text>
</comment>
<comment type="caution">
    <text evidence="6">The sequence shown here is derived from an EMBL/GenBank/DDBJ whole genome shotgun (WGS) entry which is preliminary data.</text>
</comment>
<dbReference type="InterPro" id="IPR014710">
    <property type="entry name" value="RmlC-like_jellyroll"/>
</dbReference>